<dbReference type="AlphaFoldDB" id="A0AAD7IKY7"/>
<sequence>MEWARGPTGAMHGDQQRGRCSMIEPKHALTPLTAFSRRPPPPPQLPGYWSRQHVGDTVLSLTRICRHVQSWIEPFIYERIAILQNYNGLDPVVPFLATINARPPSFFATHVKHLYIDRTIPLFAVQAILSVCTGLVSFGCHFSNASLAPLLVLLPLQRLLVSDLSFPCAPTPLPSWATTLTHLGLSGALPDAPSNFVPSLPALTHLAVDYDTLPDTESPGAGSAFVALLAAAPCVRCLVLLTGAKTDYKRVLGRLAKDGFRDPRLYVHLRPIVDGTWDAWSRRVPDVFAEAEARRGA</sequence>
<protein>
    <submittedName>
        <fullName evidence="1">Uncharacterized protein</fullName>
    </submittedName>
</protein>
<evidence type="ECO:0000313" key="1">
    <source>
        <dbReference type="EMBL" id="KAJ7745216.1"/>
    </source>
</evidence>
<name>A0AAD7IKY7_9AGAR</name>
<comment type="caution">
    <text evidence="1">The sequence shown here is derived from an EMBL/GenBank/DDBJ whole genome shotgun (WGS) entry which is preliminary data.</text>
</comment>
<dbReference type="EMBL" id="JARJLG010000104">
    <property type="protein sequence ID" value="KAJ7745216.1"/>
    <property type="molecule type" value="Genomic_DNA"/>
</dbReference>
<proteinExistence type="predicted"/>
<reference evidence="1" key="1">
    <citation type="submission" date="2023-03" db="EMBL/GenBank/DDBJ databases">
        <title>Massive genome expansion in bonnet fungi (Mycena s.s.) driven by repeated elements and novel gene families across ecological guilds.</title>
        <authorList>
            <consortium name="Lawrence Berkeley National Laboratory"/>
            <person name="Harder C.B."/>
            <person name="Miyauchi S."/>
            <person name="Viragh M."/>
            <person name="Kuo A."/>
            <person name="Thoen E."/>
            <person name="Andreopoulos B."/>
            <person name="Lu D."/>
            <person name="Skrede I."/>
            <person name="Drula E."/>
            <person name="Henrissat B."/>
            <person name="Morin E."/>
            <person name="Kohler A."/>
            <person name="Barry K."/>
            <person name="LaButti K."/>
            <person name="Morin E."/>
            <person name="Salamov A."/>
            <person name="Lipzen A."/>
            <person name="Mereny Z."/>
            <person name="Hegedus B."/>
            <person name="Baldrian P."/>
            <person name="Stursova M."/>
            <person name="Weitz H."/>
            <person name="Taylor A."/>
            <person name="Grigoriev I.V."/>
            <person name="Nagy L.G."/>
            <person name="Martin F."/>
            <person name="Kauserud H."/>
        </authorList>
    </citation>
    <scope>NUCLEOTIDE SEQUENCE</scope>
    <source>
        <strain evidence="1">CBHHK188m</strain>
    </source>
</reference>
<gene>
    <name evidence="1" type="ORF">DFH07DRAFT_963435</name>
</gene>
<accession>A0AAD7IKY7</accession>
<keyword evidence="2" id="KW-1185">Reference proteome</keyword>
<evidence type="ECO:0000313" key="2">
    <source>
        <dbReference type="Proteomes" id="UP001215280"/>
    </source>
</evidence>
<dbReference type="Proteomes" id="UP001215280">
    <property type="component" value="Unassembled WGS sequence"/>
</dbReference>
<organism evidence="1 2">
    <name type="scientific">Mycena maculata</name>
    <dbReference type="NCBI Taxonomy" id="230809"/>
    <lineage>
        <taxon>Eukaryota</taxon>
        <taxon>Fungi</taxon>
        <taxon>Dikarya</taxon>
        <taxon>Basidiomycota</taxon>
        <taxon>Agaricomycotina</taxon>
        <taxon>Agaricomycetes</taxon>
        <taxon>Agaricomycetidae</taxon>
        <taxon>Agaricales</taxon>
        <taxon>Marasmiineae</taxon>
        <taxon>Mycenaceae</taxon>
        <taxon>Mycena</taxon>
    </lineage>
</organism>